<evidence type="ECO:0000256" key="6">
    <source>
        <dbReference type="RuleBase" id="RU363032"/>
    </source>
</evidence>
<dbReference type="EMBL" id="LR134377">
    <property type="protein sequence ID" value="VEH06681.1"/>
    <property type="molecule type" value="Genomic_DNA"/>
</dbReference>
<evidence type="ECO:0000256" key="4">
    <source>
        <dbReference type="ARBA" id="ARBA00022989"/>
    </source>
</evidence>
<evidence type="ECO:0000256" key="5">
    <source>
        <dbReference type="ARBA" id="ARBA00023136"/>
    </source>
</evidence>
<protein>
    <submittedName>
        <fullName evidence="9">ABC transporter permease</fullName>
    </submittedName>
    <submittedName>
        <fullName evidence="8">ABC-type proline/glycine betaine transport system, permease component</fullName>
    </submittedName>
</protein>
<reference evidence="8 10" key="1">
    <citation type="journal article" date="2015" name="Genome Announc.">
        <title>Complete Genome Sequence of Corynebacterium kutscheri DSM 20755, a Corynebacterial Type Strain with Remarkably Low G+C Content of Chromosomal DNA.</title>
        <authorList>
            <person name="Ruckert C."/>
            <person name="Albersmeier A."/>
            <person name="Winkler A."/>
            <person name="Tauch A."/>
        </authorList>
    </citation>
    <scope>NUCLEOTIDE SEQUENCE [LARGE SCALE GENOMIC DNA]</scope>
    <source>
        <strain evidence="8 10">DSM 20755</strain>
    </source>
</reference>
<feature type="transmembrane region" description="Helical" evidence="6">
    <location>
        <begin position="139"/>
        <end position="162"/>
    </location>
</feature>
<evidence type="ECO:0000256" key="2">
    <source>
        <dbReference type="ARBA" id="ARBA00022448"/>
    </source>
</evidence>
<dbReference type="PANTHER" id="PTHR30177">
    <property type="entry name" value="GLYCINE BETAINE/L-PROLINE TRANSPORT SYSTEM PERMEASE PROTEIN PROW"/>
    <property type="match status" value="1"/>
</dbReference>
<dbReference type="RefSeq" id="WP_046439015.1">
    <property type="nucleotide sequence ID" value="NZ_CP011312.1"/>
</dbReference>
<keyword evidence="5 6" id="KW-0472">Membrane</keyword>
<gene>
    <name evidence="9" type="primary">yehW</name>
    <name evidence="9" type="ORF">NCTC949_01253</name>
    <name evidence="8" type="ORF">UL82_03450</name>
</gene>
<dbReference type="Proteomes" id="UP000033457">
    <property type="component" value="Chromosome"/>
</dbReference>
<dbReference type="KEGG" id="cku:UL82_03450"/>
<dbReference type="InterPro" id="IPR035906">
    <property type="entry name" value="MetI-like_sf"/>
</dbReference>
<dbReference type="InterPro" id="IPR051204">
    <property type="entry name" value="ABC_transp_perm/SBD"/>
</dbReference>
<evidence type="ECO:0000313" key="11">
    <source>
        <dbReference type="Proteomes" id="UP000271380"/>
    </source>
</evidence>
<reference evidence="9 11" key="2">
    <citation type="submission" date="2018-12" db="EMBL/GenBank/DDBJ databases">
        <authorList>
            <consortium name="Pathogen Informatics"/>
        </authorList>
    </citation>
    <scope>NUCLEOTIDE SEQUENCE [LARGE SCALE GENOMIC DNA]</scope>
    <source>
        <strain evidence="9 11">NCTC949</strain>
    </source>
</reference>
<evidence type="ECO:0000256" key="1">
    <source>
        <dbReference type="ARBA" id="ARBA00004141"/>
    </source>
</evidence>
<evidence type="ECO:0000313" key="8">
    <source>
        <dbReference type="EMBL" id="AKE40899.1"/>
    </source>
</evidence>
<dbReference type="SUPFAM" id="SSF161098">
    <property type="entry name" value="MetI-like"/>
    <property type="match status" value="1"/>
</dbReference>
<feature type="domain" description="ABC transmembrane type-1" evidence="7">
    <location>
        <begin position="25"/>
        <end position="200"/>
    </location>
</feature>
<dbReference type="STRING" id="35755.UL82_03450"/>
<comment type="subcellular location">
    <subcellularLocation>
        <location evidence="6">Cell membrane</location>
        <topology evidence="6">Multi-pass membrane protein</topology>
    </subcellularLocation>
    <subcellularLocation>
        <location evidence="1">Membrane</location>
        <topology evidence="1">Multi-pass membrane protein</topology>
    </subcellularLocation>
</comment>
<keyword evidence="4 6" id="KW-1133">Transmembrane helix</keyword>
<dbReference type="GO" id="GO:0031460">
    <property type="term" value="P:glycine betaine transport"/>
    <property type="evidence" value="ECO:0007669"/>
    <property type="project" value="TreeGrafter"/>
</dbReference>
<keyword evidence="3 6" id="KW-0812">Transmembrane</keyword>
<feature type="transmembrane region" description="Helical" evidence="6">
    <location>
        <begin position="182"/>
        <end position="206"/>
    </location>
</feature>
<evidence type="ECO:0000256" key="3">
    <source>
        <dbReference type="ARBA" id="ARBA00022692"/>
    </source>
</evidence>
<dbReference type="HOGENOM" id="CLU_046113_7_1_11"/>
<accession>A0A0F6TDH6</accession>
<dbReference type="InterPro" id="IPR000515">
    <property type="entry name" value="MetI-like"/>
</dbReference>
<feature type="transmembrane region" description="Helical" evidence="6">
    <location>
        <begin position="69"/>
        <end position="95"/>
    </location>
</feature>
<evidence type="ECO:0000313" key="10">
    <source>
        <dbReference type="Proteomes" id="UP000033457"/>
    </source>
</evidence>
<sequence>MSLYESTMQWFFSDAPIMQRLIEHICLSFAVVAIAAIIALPLGITVGHLQRGEFIIVTLGNLGRALPTLGLITLIGLLVGIGLTAPFVSLVVLAIPPLLAGSYSAIASVDKNVVFASQVQGMTVWQVISKVEIPLGWPVIFGALRSAVIQVVATATLAAYVADIGLGRFIFTGLKTNDYGQMIGGSLIVIALALGMELLFECVALLRSGLGTRR</sequence>
<evidence type="ECO:0000313" key="9">
    <source>
        <dbReference type="EMBL" id="VEH06681.1"/>
    </source>
</evidence>
<dbReference type="AlphaFoldDB" id="A0A0F6TDH6"/>
<evidence type="ECO:0000259" key="7">
    <source>
        <dbReference type="PROSITE" id="PS50928"/>
    </source>
</evidence>
<dbReference type="GO" id="GO:0055085">
    <property type="term" value="P:transmembrane transport"/>
    <property type="evidence" value="ECO:0007669"/>
    <property type="project" value="InterPro"/>
</dbReference>
<keyword evidence="10" id="KW-1185">Reference proteome</keyword>
<proteinExistence type="inferred from homology"/>
<dbReference type="Gene3D" id="1.10.3720.10">
    <property type="entry name" value="MetI-like"/>
    <property type="match status" value="1"/>
</dbReference>
<dbReference type="PANTHER" id="PTHR30177:SF33">
    <property type="entry name" value="POSSIBLE OSMOPROTECTANT (GLYCINE BETAINE_CARNITINE_CHOLINE_L-PROLINE) TRANSPORT INTEGRAL MEMBRANE PROTEIN ABC TRANSPORTER PROZ"/>
    <property type="match status" value="1"/>
</dbReference>
<keyword evidence="2 6" id="KW-0813">Transport</keyword>
<dbReference type="GO" id="GO:0005886">
    <property type="term" value="C:plasma membrane"/>
    <property type="evidence" value="ECO:0007669"/>
    <property type="project" value="UniProtKB-SubCell"/>
</dbReference>
<feature type="transmembrane region" description="Helical" evidence="6">
    <location>
        <begin position="21"/>
        <end position="49"/>
    </location>
</feature>
<dbReference type="EMBL" id="CP011312">
    <property type="protein sequence ID" value="AKE40899.1"/>
    <property type="molecule type" value="Genomic_DNA"/>
</dbReference>
<comment type="similarity">
    <text evidence="6">Belongs to the binding-protein-dependent transport system permease family.</text>
</comment>
<organism evidence="8 10">
    <name type="scientific">Corynebacterium kutscheri</name>
    <dbReference type="NCBI Taxonomy" id="35755"/>
    <lineage>
        <taxon>Bacteria</taxon>
        <taxon>Bacillati</taxon>
        <taxon>Actinomycetota</taxon>
        <taxon>Actinomycetes</taxon>
        <taxon>Mycobacteriales</taxon>
        <taxon>Corynebacteriaceae</taxon>
        <taxon>Corynebacterium</taxon>
    </lineage>
</organism>
<name>A0A0F6TDH6_9CORY</name>
<dbReference type="Pfam" id="PF00528">
    <property type="entry name" value="BPD_transp_1"/>
    <property type="match status" value="1"/>
</dbReference>
<dbReference type="Proteomes" id="UP000271380">
    <property type="component" value="Chromosome"/>
</dbReference>
<dbReference type="PROSITE" id="PS50928">
    <property type="entry name" value="ABC_TM1"/>
    <property type="match status" value="1"/>
</dbReference>